<feature type="compositionally biased region" description="Polar residues" evidence="5">
    <location>
        <begin position="470"/>
        <end position="483"/>
    </location>
</feature>
<feature type="compositionally biased region" description="Low complexity" evidence="5">
    <location>
        <begin position="455"/>
        <end position="469"/>
    </location>
</feature>
<evidence type="ECO:0000256" key="5">
    <source>
        <dbReference type="SAM" id="MobiDB-lite"/>
    </source>
</evidence>
<name>A0A8A3PLF8_9HELO</name>
<dbReference type="CDD" id="cd12087">
    <property type="entry name" value="TM_EGFR-like"/>
    <property type="match status" value="1"/>
</dbReference>
<evidence type="ECO:0000313" key="9">
    <source>
        <dbReference type="Proteomes" id="UP000672032"/>
    </source>
</evidence>
<sequence length="614" mass="65949">MRPPLWLFVIWITGVFSFLGIAEDPASMAVRSLITLTSITTVLPLSATPSPIIVTESTRSSSFVVPTTDNPSRFYITAAVVIIWTSYQPNDGKPIALTSTDYRTFSVTTSVNITFATLATETESLPMPAIRSISQTTSSLTGNIGTGLITSHSTPPAASATSKKSSTPVSSSRASSLKASSSATASNTPTSTPLISNDHKPLPVVAIIVSTVVGALFFIVAIGFLICCLRRRNLKKQKTSDPMELPDRVFDGQIACRNIGNRVSCYGREGPQDRRSIMDTLGLTEKKLWPSWPFGDRAMGTAPIKNAIMGAALPISSAPSRPIRPYEETSNYVASPRAVELPADPVISQYQHSYAQESTSGHGISVVPPIPSEAPEGDLMLQGNNNIGEETQPRWSNYDGNNSTQDSELHGASASPPAPTIARSSGDNKELHVYNVPGNTNSVATTWNEPGSKFSITSSTSSSHVTKSSNGGNSSIQTSPNNWVEPTASSGIFNRSRSFNAIAPTISEADTLRTVAERDNALALLEGREKVHTTARISSVDHQEDQRQFIKKALETRQRKSEERSKEIAARFPFVEAPLPGTVSAETHDVSYTQTEDGVSVQRVNKNNGHGGWI</sequence>
<feature type="transmembrane region" description="Helical" evidence="6">
    <location>
        <begin position="204"/>
        <end position="229"/>
    </location>
</feature>
<reference evidence="8" key="1">
    <citation type="submission" date="2020-10" db="EMBL/GenBank/DDBJ databases">
        <title>Genome Sequence of Monilinia vaccinii-corymbosi Sheds Light on Mummy Berry Disease Infection of Blueberry and Mating Type.</title>
        <authorList>
            <person name="Yow A.G."/>
            <person name="Zhang Y."/>
            <person name="Bansal K."/>
            <person name="Eacker S.M."/>
            <person name="Sullivan S."/>
            <person name="Liachko I."/>
            <person name="Cubeta M.A."/>
            <person name="Rollins J.A."/>
            <person name="Ashrafi H."/>
        </authorList>
    </citation>
    <scope>NUCLEOTIDE SEQUENCE</scope>
    <source>
        <strain evidence="8">RL-1</strain>
    </source>
</reference>
<feature type="region of interest" description="Disordered" evidence="5">
    <location>
        <begin position="371"/>
        <end position="437"/>
    </location>
</feature>
<feature type="chain" id="PRO_5032698610" description="Mid2 domain-containing protein" evidence="7">
    <location>
        <begin position="23"/>
        <end position="614"/>
    </location>
</feature>
<evidence type="ECO:0000256" key="7">
    <source>
        <dbReference type="SAM" id="SignalP"/>
    </source>
</evidence>
<keyword evidence="4 6" id="KW-0472">Membrane</keyword>
<evidence type="ECO:0000313" key="8">
    <source>
        <dbReference type="EMBL" id="QSZ35799.1"/>
    </source>
</evidence>
<evidence type="ECO:0000256" key="4">
    <source>
        <dbReference type="ARBA" id="ARBA00023136"/>
    </source>
</evidence>
<feature type="signal peptide" evidence="7">
    <location>
        <begin position="1"/>
        <end position="22"/>
    </location>
</feature>
<keyword evidence="2 6" id="KW-0812">Transmembrane</keyword>
<feature type="compositionally biased region" description="Low complexity" evidence="5">
    <location>
        <begin position="151"/>
        <end position="192"/>
    </location>
</feature>
<dbReference type="PANTHER" id="PTHR15549:SF30">
    <property type="entry name" value="MID2 DOMAIN-CONTAINING PROTEIN"/>
    <property type="match status" value="1"/>
</dbReference>
<gene>
    <name evidence="8" type="ORF">DSL72_006921</name>
</gene>
<dbReference type="InterPro" id="IPR051694">
    <property type="entry name" value="Immunoregulatory_rcpt-like"/>
</dbReference>
<accession>A0A8A3PLF8</accession>
<feature type="region of interest" description="Disordered" evidence="5">
    <location>
        <begin position="455"/>
        <end position="483"/>
    </location>
</feature>
<comment type="subcellular location">
    <subcellularLocation>
        <location evidence="1">Membrane</location>
        <topology evidence="1">Single-pass membrane protein</topology>
    </subcellularLocation>
</comment>
<dbReference type="OrthoDB" id="3549817at2759"/>
<evidence type="ECO:0000256" key="6">
    <source>
        <dbReference type="SAM" id="Phobius"/>
    </source>
</evidence>
<dbReference type="PANTHER" id="PTHR15549">
    <property type="entry name" value="PAIRED IMMUNOGLOBULIN-LIKE TYPE 2 RECEPTOR"/>
    <property type="match status" value="1"/>
</dbReference>
<feature type="compositionally biased region" description="Polar residues" evidence="5">
    <location>
        <begin position="382"/>
        <end position="406"/>
    </location>
</feature>
<keyword evidence="9" id="KW-1185">Reference proteome</keyword>
<dbReference type="EMBL" id="CP063410">
    <property type="protein sequence ID" value="QSZ35799.1"/>
    <property type="molecule type" value="Genomic_DNA"/>
</dbReference>
<keyword evidence="7" id="KW-0732">Signal</keyword>
<evidence type="ECO:0000256" key="2">
    <source>
        <dbReference type="ARBA" id="ARBA00022692"/>
    </source>
</evidence>
<evidence type="ECO:0000256" key="3">
    <source>
        <dbReference type="ARBA" id="ARBA00022989"/>
    </source>
</evidence>
<organism evidence="8 9">
    <name type="scientific">Monilinia vaccinii-corymbosi</name>
    <dbReference type="NCBI Taxonomy" id="61207"/>
    <lineage>
        <taxon>Eukaryota</taxon>
        <taxon>Fungi</taxon>
        <taxon>Dikarya</taxon>
        <taxon>Ascomycota</taxon>
        <taxon>Pezizomycotina</taxon>
        <taxon>Leotiomycetes</taxon>
        <taxon>Helotiales</taxon>
        <taxon>Sclerotiniaceae</taxon>
        <taxon>Monilinia</taxon>
    </lineage>
</organism>
<dbReference type="AlphaFoldDB" id="A0A8A3PLF8"/>
<feature type="region of interest" description="Disordered" evidence="5">
    <location>
        <begin position="151"/>
        <end position="195"/>
    </location>
</feature>
<proteinExistence type="predicted"/>
<dbReference type="GO" id="GO:0016020">
    <property type="term" value="C:membrane"/>
    <property type="evidence" value="ECO:0007669"/>
    <property type="project" value="UniProtKB-SubCell"/>
</dbReference>
<evidence type="ECO:0008006" key="10">
    <source>
        <dbReference type="Google" id="ProtNLM"/>
    </source>
</evidence>
<dbReference type="Proteomes" id="UP000672032">
    <property type="component" value="Chromosome 6"/>
</dbReference>
<dbReference type="GO" id="GO:0071944">
    <property type="term" value="C:cell periphery"/>
    <property type="evidence" value="ECO:0007669"/>
    <property type="project" value="UniProtKB-ARBA"/>
</dbReference>
<keyword evidence="3 6" id="KW-1133">Transmembrane helix</keyword>
<evidence type="ECO:0000256" key="1">
    <source>
        <dbReference type="ARBA" id="ARBA00004167"/>
    </source>
</evidence>
<protein>
    <recommendedName>
        <fullName evidence="10">Mid2 domain-containing protein</fullName>
    </recommendedName>
</protein>